<dbReference type="AlphaFoldDB" id="A0A0F9UNQ1"/>
<comment type="caution">
    <text evidence="2">The sequence shown here is derived from an EMBL/GenBank/DDBJ whole genome shotgun (WGS) entry which is preliminary data.</text>
</comment>
<reference evidence="2" key="1">
    <citation type="journal article" date="2015" name="Nature">
        <title>Complex archaea that bridge the gap between prokaryotes and eukaryotes.</title>
        <authorList>
            <person name="Spang A."/>
            <person name="Saw J.H."/>
            <person name="Jorgensen S.L."/>
            <person name="Zaremba-Niedzwiedzka K."/>
            <person name="Martijn J."/>
            <person name="Lind A.E."/>
            <person name="van Eijk R."/>
            <person name="Schleper C."/>
            <person name="Guy L."/>
            <person name="Ettema T.J."/>
        </authorList>
    </citation>
    <scope>NUCLEOTIDE SEQUENCE</scope>
</reference>
<name>A0A0F9UNQ1_9ZZZZ</name>
<organism evidence="2">
    <name type="scientific">marine sediment metagenome</name>
    <dbReference type="NCBI Taxonomy" id="412755"/>
    <lineage>
        <taxon>unclassified sequences</taxon>
        <taxon>metagenomes</taxon>
        <taxon>ecological metagenomes</taxon>
    </lineage>
</organism>
<evidence type="ECO:0000313" key="2">
    <source>
        <dbReference type="EMBL" id="KKN55253.1"/>
    </source>
</evidence>
<evidence type="ECO:0000256" key="1">
    <source>
        <dbReference type="SAM" id="MobiDB-lite"/>
    </source>
</evidence>
<feature type="region of interest" description="Disordered" evidence="1">
    <location>
        <begin position="124"/>
        <end position="145"/>
    </location>
</feature>
<proteinExistence type="predicted"/>
<accession>A0A0F9UNQ1</accession>
<sequence>MIHMRDKRAIIIKKPNLQRVRNSLRVIFYQAARSERKKFYNAWRSFLFSSDGTRRDISEFSPDELKEFRAFQSKEENLGSIIRRSILMCVSCGRGDQDMVYNKSYDAWYCTECYDLHHRHAKKRVRNQSQAHEDTTMDELSESFL</sequence>
<dbReference type="EMBL" id="LAZR01000893">
    <property type="protein sequence ID" value="KKN55253.1"/>
    <property type="molecule type" value="Genomic_DNA"/>
</dbReference>
<protein>
    <submittedName>
        <fullName evidence="2">Uncharacterized protein</fullName>
    </submittedName>
</protein>
<gene>
    <name evidence="2" type="ORF">LCGC14_0584210</name>
</gene>
<feature type="compositionally biased region" description="Acidic residues" evidence="1">
    <location>
        <begin position="136"/>
        <end position="145"/>
    </location>
</feature>